<gene>
    <name evidence="1" type="ORF">K227x_23210</name>
</gene>
<keyword evidence="2" id="KW-1185">Reference proteome</keyword>
<organism evidence="1 2">
    <name type="scientific">Rubripirellula lacrimiformis</name>
    <dbReference type="NCBI Taxonomy" id="1930273"/>
    <lineage>
        <taxon>Bacteria</taxon>
        <taxon>Pseudomonadati</taxon>
        <taxon>Planctomycetota</taxon>
        <taxon>Planctomycetia</taxon>
        <taxon>Pirellulales</taxon>
        <taxon>Pirellulaceae</taxon>
        <taxon>Rubripirellula</taxon>
    </lineage>
</organism>
<sequence>MIADLGETYAESIQLVAPETLPVYSKHDTDHKLSHQVRTVLGPDRSALPAILDLCAACNLWFL</sequence>
<protein>
    <submittedName>
        <fullName evidence="1">Uncharacterized protein</fullName>
    </submittedName>
</protein>
<dbReference type="EMBL" id="CP036525">
    <property type="protein sequence ID" value="QDT03935.1"/>
    <property type="molecule type" value="Genomic_DNA"/>
</dbReference>
<evidence type="ECO:0000313" key="1">
    <source>
        <dbReference type="EMBL" id="QDT03935.1"/>
    </source>
</evidence>
<accession>A0A517N9X5</accession>
<dbReference type="KEGG" id="rlc:K227x_23210"/>
<name>A0A517N9X5_9BACT</name>
<evidence type="ECO:0000313" key="2">
    <source>
        <dbReference type="Proteomes" id="UP000318538"/>
    </source>
</evidence>
<proteinExistence type="predicted"/>
<dbReference type="AlphaFoldDB" id="A0A517N9X5"/>
<dbReference type="Proteomes" id="UP000318538">
    <property type="component" value="Chromosome"/>
</dbReference>
<reference evidence="1 2" key="1">
    <citation type="submission" date="2019-02" db="EMBL/GenBank/DDBJ databases">
        <title>Deep-cultivation of Planctomycetes and their phenomic and genomic characterization uncovers novel biology.</title>
        <authorList>
            <person name="Wiegand S."/>
            <person name="Jogler M."/>
            <person name="Boedeker C."/>
            <person name="Pinto D."/>
            <person name="Vollmers J."/>
            <person name="Rivas-Marin E."/>
            <person name="Kohn T."/>
            <person name="Peeters S.H."/>
            <person name="Heuer A."/>
            <person name="Rast P."/>
            <person name="Oberbeckmann S."/>
            <person name="Bunk B."/>
            <person name="Jeske O."/>
            <person name="Meyerdierks A."/>
            <person name="Storesund J.E."/>
            <person name="Kallscheuer N."/>
            <person name="Luecker S."/>
            <person name="Lage O.M."/>
            <person name="Pohl T."/>
            <person name="Merkel B.J."/>
            <person name="Hornburger P."/>
            <person name="Mueller R.-W."/>
            <person name="Bruemmer F."/>
            <person name="Labrenz M."/>
            <person name="Spormann A.M."/>
            <person name="Op den Camp H."/>
            <person name="Overmann J."/>
            <person name="Amann R."/>
            <person name="Jetten M.S.M."/>
            <person name="Mascher T."/>
            <person name="Medema M.H."/>
            <person name="Devos D.P."/>
            <person name="Kaster A.-K."/>
            <person name="Ovreas L."/>
            <person name="Rohde M."/>
            <person name="Galperin M.Y."/>
            <person name="Jogler C."/>
        </authorList>
    </citation>
    <scope>NUCLEOTIDE SEQUENCE [LARGE SCALE GENOMIC DNA]</scope>
    <source>
        <strain evidence="1 2">K22_7</strain>
    </source>
</reference>